<evidence type="ECO:0000313" key="2">
    <source>
        <dbReference type="Proteomes" id="UP000001887"/>
    </source>
</evidence>
<organism evidence="1 2">
    <name type="scientific">Pirellula staleyi (strain ATCC 27377 / DSM 6068 / ICPB 4128)</name>
    <name type="common">Pirella staleyi</name>
    <dbReference type="NCBI Taxonomy" id="530564"/>
    <lineage>
        <taxon>Bacteria</taxon>
        <taxon>Pseudomonadati</taxon>
        <taxon>Planctomycetota</taxon>
        <taxon>Planctomycetia</taxon>
        <taxon>Pirellulales</taxon>
        <taxon>Pirellulaceae</taxon>
        <taxon>Pirellula</taxon>
    </lineage>
</organism>
<name>D2R3F9_PIRSD</name>
<dbReference type="InterPro" id="IPR014729">
    <property type="entry name" value="Rossmann-like_a/b/a_fold"/>
</dbReference>
<dbReference type="AlphaFoldDB" id="D2R3F9"/>
<dbReference type="eggNOG" id="COG3046">
    <property type="taxonomic scope" value="Bacteria"/>
</dbReference>
<dbReference type="Gene3D" id="1.25.40.80">
    <property type="match status" value="1"/>
</dbReference>
<dbReference type="Proteomes" id="UP000001887">
    <property type="component" value="Chromosome"/>
</dbReference>
<dbReference type="OrthoDB" id="5288100at2"/>
<dbReference type="GO" id="GO:0016829">
    <property type="term" value="F:lyase activity"/>
    <property type="evidence" value="ECO:0007669"/>
    <property type="project" value="UniProtKB-KW"/>
</dbReference>
<accession>D2R3F9</accession>
<dbReference type="STRING" id="530564.Psta_0503"/>
<reference evidence="1 2" key="1">
    <citation type="journal article" date="2009" name="Stand. Genomic Sci.">
        <title>Complete genome sequence of Pirellula staleyi type strain (ATCC 27377).</title>
        <authorList>
            <person name="Clum A."/>
            <person name="Tindall B.J."/>
            <person name="Sikorski J."/>
            <person name="Ivanova N."/>
            <person name="Mavrommatis K."/>
            <person name="Lucas S."/>
            <person name="Glavina del Rio T."/>
            <person name="Nolan M."/>
            <person name="Chen F."/>
            <person name="Tice H."/>
            <person name="Pitluck S."/>
            <person name="Cheng J.F."/>
            <person name="Chertkov O."/>
            <person name="Brettin T."/>
            <person name="Han C."/>
            <person name="Detter J.C."/>
            <person name="Kuske C."/>
            <person name="Bruce D."/>
            <person name="Goodwin L."/>
            <person name="Ovchinikova G."/>
            <person name="Pati A."/>
            <person name="Mikhailova N."/>
            <person name="Chen A."/>
            <person name="Palaniappan K."/>
            <person name="Land M."/>
            <person name="Hauser L."/>
            <person name="Chang Y.J."/>
            <person name="Jeffries C.D."/>
            <person name="Chain P."/>
            <person name="Rohde M."/>
            <person name="Goker M."/>
            <person name="Bristow J."/>
            <person name="Eisen J.A."/>
            <person name="Markowitz V."/>
            <person name="Hugenholtz P."/>
            <person name="Kyrpides N.C."/>
            <person name="Klenk H.P."/>
            <person name="Lapidus A."/>
        </authorList>
    </citation>
    <scope>NUCLEOTIDE SEQUENCE [LARGE SCALE GENOMIC DNA]</scope>
    <source>
        <strain evidence="2">ATCC 27377 / DSM 6068 / ICPB 4128</strain>
    </source>
</reference>
<dbReference type="HOGENOM" id="CLU_031632_1_0_0"/>
<dbReference type="SMR" id="D2R3F9"/>
<dbReference type="PANTHER" id="PTHR38657:SF1">
    <property type="entry name" value="SLR1343 PROTEIN"/>
    <property type="match status" value="1"/>
</dbReference>
<dbReference type="Pfam" id="PF04244">
    <property type="entry name" value="DPRP"/>
    <property type="match status" value="1"/>
</dbReference>
<dbReference type="SUPFAM" id="SSF48173">
    <property type="entry name" value="Cryptochrome/photolyase FAD-binding domain"/>
    <property type="match status" value="1"/>
</dbReference>
<evidence type="ECO:0000313" key="1">
    <source>
        <dbReference type="EMBL" id="ADB15190.1"/>
    </source>
</evidence>
<dbReference type="KEGG" id="psl:Psta_0503"/>
<protein>
    <submittedName>
        <fullName evidence="1">Deoxyribodipyrimidine photolyase-related protein</fullName>
    </submittedName>
</protein>
<keyword evidence="1" id="KW-0456">Lyase</keyword>
<dbReference type="Gene3D" id="1.10.10.1710">
    <property type="entry name" value="Deoxyribodipyrimidine photolyase-related"/>
    <property type="match status" value="1"/>
</dbReference>
<dbReference type="EMBL" id="CP001848">
    <property type="protein sequence ID" value="ADB15190.1"/>
    <property type="molecule type" value="Genomic_DNA"/>
</dbReference>
<keyword evidence="2" id="KW-1185">Reference proteome</keyword>
<dbReference type="InterPro" id="IPR036134">
    <property type="entry name" value="Crypto/Photolyase_FAD-like_sf"/>
</dbReference>
<dbReference type="PANTHER" id="PTHR38657">
    <property type="entry name" value="SLR1343 PROTEIN"/>
    <property type="match status" value="1"/>
</dbReference>
<gene>
    <name evidence="1" type="ordered locus">Psta_0503</name>
</gene>
<dbReference type="Gene3D" id="1.10.579.10">
    <property type="entry name" value="DNA Cyclobutane Dipyrimidine Photolyase, subunit A, domain 3"/>
    <property type="match status" value="1"/>
</dbReference>
<dbReference type="Gene3D" id="3.40.50.620">
    <property type="entry name" value="HUPs"/>
    <property type="match status" value="1"/>
</dbReference>
<dbReference type="InterPro" id="IPR052551">
    <property type="entry name" value="UV-DNA_repair_photolyase"/>
</dbReference>
<dbReference type="InterPro" id="IPR007357">
    <property type="entry name" value="PhrB-like"/>
</dbReference>
<proteinExistence type="predicted"/>
<sequence>MPPLQRTRSKPGTRGPSSARNLVLVLGDQLDPQAAAFDDFDPSLDAVWMAEVDEESTHVWSHKQRIAVFLAAMRHFREQLRASGITVHYTQLTPEVTAKQPPSSLAHQLKMDLEQLRPAKLIVTKPGDHRVEQSLRAAADELPIPIEIREDRHFLSTPAEFAEHARGRKQLRMEFFYREMRRKTGYLMNGDQPEGGEWNYDSENREAFGKKGPPLLVAAPKLKHDALTEQVLTLVRTRFATHPGKLERFLWPVTREQALVLLEHFITHLLPQFGRYQDAMWTGQAKLFHSQISSAMNLKLLDPREVIEAAEQAYRRGDVELASAEGFIRQILGWREYVRGIYWLYMPEYLERNHLHATRTLPDFYWTGETPMRCLRETITQTLETGYAHHIQRLMVTGLFALLAGIRPQEVHAWYLAVYIDAIEWVELPNTLGMSQYADGGVMASKPYVATGKYIQRMSNYCSGCQFDPALSTGEKACPFTTLYWDFLMRHEALLKKNQRMSLQVKNLARLSSDDKQKIRDQAETFLRKLTPTNSSQPSNR</sequence>